<keyword evidence="5" id="KW-1185">Reference proteome</keyword>
<dbReference type="HOGENOM" id="CLU_010194_1_1_1"/>
<dbReference type="PRINTS" id="PR00081">
    <property type="entry name" value="GDHRDH"/>
</dbReference>
<dbReference type="FunFam" id="3.40.50.720:FF:000084">
    <property type="entry name" value="Short-chain dehydrogenase reductase"/>
    <property type="match status" value="1"/>
</dbReference>
<comment type="similarity">
    <text evidence="1">Belongs to the short-chain dehydrogenases/reductases (SDR) family.</text>
</comment>
<dbReference type="PANTHER" id="PTHR43008:SF4">
    <property type="entry name" value="CHAIN DEHYDROGENASE, PUTATIVE (AFU_ORTHOLOGUE AFUA_4G08710)-RELATED"/>
    <property type="match status" value="1"/>
</dbReference>
<evidence type="ECO:0000256" key="3">
    <source>
        <dbReference type="ARBA" id="ARBA00023002"/>
    </source>
</evidence>
<dbReference type="Pfam" id="PF13561">
    <property type="entry name" value="adh_short_C2"/>
    <property type="match status" value="1"/>
</dbReference>
<dbReference type="EMBL" id="KN847337">
    <property type="protein sequence ID" value="KIW41272.1"/>
    <property type="molecule type" value="Genomic_DNA"/>
</dbReference>
<keyword evidence="3" id="KW-0560">Oxidoreductase</keyword>
<organism evidence="4 5">
    <name type="scientific">Exophiala oligosperma</name>
    <dbReference type="NCBI Taxonomy" id="215243"/>
    <lineage>
        <taxon>Eukaryota</taxon>
        <taxon>Fungi</taxon>
        <taxon>Dikarya</taxon>
        <taxon>Ascomycota</taxon>
        <taxon>Pezizomycotina</taxon>
        <taxon>Eurotiomycetes</taxon>
        <taxon>Chaetothyriomycetidae</taxon>
        <taxon>Chaetothyriales</taxon>
        <taxon>Herpotrichiellaceae</taxon>
        <taxon>Exophiala</taxon>
    </lineage>
</organism>
<dbReference type="RefSeq" id="XP_016261488.1">
    <property type="nucleotide sequence ID" value="XM_016408008.1"/>
</dbReference>
<sequence length="309" mass="33236">MLTPTSRISLPLRRNLSRLYRPATLVTKKNISTTSVRRNELHDGDLNSVRPMFDLKGRNYIITGGGRGIGYAITRAVAEMGGNVAVLDVLPSPVKDFGTLEGDFGVKARYIHADVTSGESLTKAFDQTVSEFGSLEGCVTAAGICIDKPFGEWSWEEVRKIMDINVTGTFFAAQMAAKQMEKQGTGGSLLLIASVCAHCAIPGQLLSAYYASKGAVRMLNTALSVELAPQGIRCNAISPGFINTDMSKTLREQRPHLVDIMHSSPPLKRIGNRNDLLGAAVYLLSDASSYTTGADITVTGGLHAGRIWT</sequence>
<dbReference type="OrthoDB" id="5325318at2759"/>
<dbReference type="VEuPathDB" id="FungiDB:PV06_06845"/>
<gene>
    <name evidence="4" type="ORF">PV06_06845</name>
</gene>
<evidence type="ECO:0000256" key="1">
    <source>
        <dbReference type="ARBA" id="ARBA00006484"/>
    </source>
</evidence>
<evidence type="ECO:0000256" key="2">
    <source>
        <dbReference type="ARBA" id="ARBA00022857"/>
    </source>
</evidence>
<dbReference type="AlphaFoldDB" id="A0A0D2BUX8"/>
<dbReference type="Proteomes" id="UP000053342">
    <property type="component" value="Unassembled WGS sequence"/>
</dbReference>
<dbReference type="InterPro" id="IPR002347">
    <property type="entry name" value="SDR_fam"/>
</dbReference>
<dbReference type="STRING" id="215243.A0A0D2BUX8"/>
<protein>
    <submittedName>
        <fullName evidence="4">Uncharacterized protein</fullName>
    </submittedName>
</protein>
<dbReference type="GO" id="GO:0016616">
    <property type="term" value="F:oxidoreductase activity, acting on the CH-OH group of donors, NAD or NADP as acceptor"/>
    <property type="evidence" value="ECO:0007669"/>
    <property type="project" value="UniProtKB-ARBA"/>
</dbReference>
<dbReference type="GeneID" id="27358919"/>
<evidence type="ECO:0000313" key="4">
    <source>
        <dbReference type="EMBL" id="KIW41272.1"/>
    </source>
</evidence>
<proteinExistence type="inferred from homology"/>
<reference evidence="4 5" key="1">
    <citation type="submission" date="2015-01" db="EMBL/GenBank/DDBJ databases">
        <title>The Genome Sequence of Exophiala oligosperma CBS72588.</title>
        <authorList>
            <consortium name="The Broad Institute Genomics Platform"/>
            <person name="Cuomo C."/>
            <person name="de Hoog S."/>
            <person name="Gorbushina A."/>
            <person name="Stielow B."/>
            <person name="Teixiera M."/>
            <person name="Abouelleil A."/>
            <person name="Chapman S.B."/>
            <person name="Priest M."/>
            <person name="Young S.K."/>
            <person name="Wortman J."/>
            <person name="Nusbaum C."/>
            <person name="Birren B."/>
        </authorList>
    </citation>
    <scope>NUCLEOTIDE SEQUENCE [LARGE SCALE GENOMIC DNA]</scope>
    <source>
        <strain evidence="4 5">CBS 72588</strain>
    </source>
</reference>
<accession>A0A0D2BUX8</accession>
<dbReference type="SUPFAM" id="SSF51735">
    <property type="entry name" value="NAD(P)-binding Rossmann-fold domains"/>
    <property type="match status" value="1"/>
</dbReference>
<evidence type="ECO:0000313" key="5">
    <source>
        <dbReference type="Proteomes" id="UP000053342"/>
    </source>
</evidence>
<dbReference type="Gene3D" id="3.40.50.720">
    <property type="entry name" value="NAD(P)-binding Rossmann-like Domain"/>
    <property type="match status" value="1"/>
</dbReference>
<dbReference type="GO" id="GO:0050664">
    <property type="term" value="F:oxidoreductase activity, acting on NAD(P)H, oxygen as acceptor"/>
    <property type="evidence" value="ECO:0007669"/>
    <property type="project" value="TreeGrafter"/>
</dbReference>
<dbReference type="PANTHER" id="PTHR43008">
    <property type="entry name" value="BENZIL REDUCTASE"/>
    <property type="match status" value="1"/>
</dbReference>
<dbReference type="InterPro" id="IPR036291">
    <property type="entry name" value="NAD(P)-bd_dom_sf"/>
</dbReference>
<name>A0A0D2BUX8_9EURO</name>
<keyword evidence="2" id="KW-0521">NADP</keyword>